<dbReference type="EMBL" id="CP014639">
    <property type="protein sequence ID" value="ANH79081.1"/>
    <property type="molecule type" value="Genomic_DNA"/>
</dbReference>
<evidence type="ECO:0000313" key="12">
    <source>
        <dbReference type="EMBL" id="ANH79081.1"/>
    </source>
</evidence>
<dbReference type="EC" id="2.7.1.180" evidence="1 10"/>
<evidence type="ECO:0000256" key="3">
    <source>
        <dbReference type="ARBA" id="ARBA00022630"/>
    </source>
</evidence>
<evidence type="ECO:0000256" key="9">
    <source>
        <dbReference type="ARBA" id="ARBA00048540"/>
    </source>
</evidence>
<dbReference type="PATRIC" id="fig|1806891.3.peg.903"/>
<keyword evidence="13" id="KW-1185">Reference proteome</keyword>
<protein>
    <recommendedName>
        <fullName evidence="2 10">FAD:protein FMN transferase</fullName>
        <ecNumber evidence="1 10">2.7.1.180</ecNumber>
    </recommendedName>
    <alternativeName>
        <fullName evidence="8 10">Flavin transferase</fullName>
    </alternativeName>
</protein>
<evidence type="ECO:0000256" key="8">
    <source>
        <dbReference type="ARBA" id="ARBA00031306"/>
    </source>
</evidence>
<feature type="binding site" evidence="11">
    <location>
        <position position="254"/>
    </location>
    <ligand>
        <name>Mg(2+)</name>
        <dbReference type="ChEBI" id="CHEBI:18420"/>
    </ligand>
</feature>
<evidence type="ECO:0000256" key="7">
    <source>
        <dbReference type="ARBA" id="ARBA00022842"/>
    </source>
</evidence>
<dbReference type="InterPro" id="IPR024932">
    <property type="entry name" value="ApbE"/>
</dbReference>
<name>A0A1A9HXB4_9CHLA</name>
<evidence type="ECO:0000256" key="11">
    <source>
        <dbReference type="PIRSR" id="PIRSR006268-2"/>
    </source>
</evidence>
<evidence type="ECO:0000256" key="4">
    <source>
        <dbReference type="ARBA" id="ARBA00022679"/>
    </source>
</evidence>
<dbReference type="SUPFAM" id="SSF143631">
    <property type="entry name" value="ApbE-like"/>
    <property type="match status" value="1"/>
</dbReference>
<sequence>MTMTYRIVLGRSLSLEEKQRCEKEIQASFHLIDSIYNNWNPESELSKINRAPADIALPISLELMEFLKKIDEFYRLSEGRFDPTLGPLKTLWLFHLKRQTLPPQETWEKQYEKVGWQRILIDFKEKTLTKLHSEVQLDLCGAIKGHTVDLLLEVCQRFSPNAYVEWGGEIKTSGCHPQGRPWCIASAATTKIIELQDNAIATSGNYIQTWHVHGETYTHILDPRTGKPLDLSTYPIHAVSVIHPSCAYADAMATTLMTFTSKSEAQAWAEKNNLHVYINDTDAS</sequence>
<comment type="catalytic activity">
    <reaction evidence="9 10">
        <text>L-threonyl-[protein] + FAD = FMN-L-threonyl-[protein] + AMP + H(+)</text>
        <dbReference type="Rhea" id="RHEA:36847"/>
        <dbReference type="Rhea" id="RHEA-COMP:11060"/>
        <dbReference type="Rhea" id="RHEA-COMP:11061"/>
        <dbReference type="ChEBI" id="CHEBI:15378"/>
        <dbReference type="ChEBI" id="CHEBI:30013"/>
        <dbReference type="ChEBI" id="CHEBI:57692"/>
        <dbReference type="ChEBI" id="CHEBI:74257"/>
        <dbReference type="ChEBI" id="CHEBI:456215"/>
        <dbReference type="EC" id="2.7.1.180"/>
    </reaction>
</comment>
<keyword evidence="3 10" id="KW-0285">Flavoprotein</keyword>
<keyword evidence="7 10" id="KW-0460">Magnesium</keyword>
<evidence type="ECO:0000256" key="2">
    <source>
        <dbReference type="ARBA" id="ARBA00016337"/>
    </source>
</evidence>
<dbReference type="AlphaFoldDB" id="A0A1A9HXB4"/>
<gene>
    <name evidence="12" type="ORF">Cs308_0911</name>
</gene>
<dbReference type="Pfam" id="PF02424">
    <property type="entry name" value="ApbE"/>
    <property type="match status" value="1"/>
</dbReference>
<organism evidence="12 13">
    <name type="scientific">Candidatus Chlamydia sanziniae</name>
    <dbReference type="NCBI Taxonomy" id="1806891"/>
    <lineage>
        <taxon>Bacteria</taxon>
        <taxon>Pseudomonadati</taxon>
        <taxon>Chlamydiota</taxon>
        <taxon>Chlamydiia</taxon>
        <taxon>Chlamydiales</taxon>
        <taxon>Chlamydiaceae</taxon>
        <taxon>Chlamydia/Chlamydophila group</taxon>
        <taxon>Chlamydia</taxon>
    </lineage>
</organism>
<dbReference type="PIRSF" id="PIRSF006268">
    <property type="entry name" value="ApbE"/>
    <property type="match status" value="1"/>
</dbReference>
<reference evidence="13" key="1">
    <citation type="submission" date="2016-03" db="EMBL/GenBank/DDBJ databases">
        <title>Culture-independent genomics supports pathogen discovery for uncultivable bacteria within the genus Chlamydia.</title>
        <authorList>
            <person name="Taylor-Brown A."/>
            <person name="Bachmann N.L."/>
            <person name="Borel N."/>
            <person name="Polkinghorne A."/>
        </authorList>
    </citation>
    <scope>NUCLEOTIDE SEQUENCE [LARGE SCALE GENOMIC DNA]</scope>
    <source>
        <strain evidence="13">2742-308</strain>
    </source>
</reference>
<dbReference type="PANTHER" id="PTHR30040:SF2">
    <property type="entry name" value="FAD:PROTEIN FMN TRANSFERASE"/>
    <property type="match status" value="1"/>
</dbReference>
<accession>A0A1A9HXB4</accession>
<evidence type="ECO:0000256" key="5">
    <source>
        <dbReference type="ARBA" id="ARBA00022723"/>
    </source>
</evidence>
<feature type="binding site" evidence="11">
    <location>
        <position position="250"/>
    </location>
    <ligand>
        <name>Mg(2+)</name>
        <dbReference type="ChEBI" id="CHEBI:18420"/>
    </ligand>
</feature>
<evidence type="ECO:0000313" key="13">
    <source>
        <dbReference type="Proteomes" id="UP000078162"/>
    </source>
</evidence>
<dbReference type="GO" id="GO:0016740">
    <property type="term" value="F:transferase activity"/>
    <property type="evidence" value="ECO:0007669"/>
    <property type="project" value="UniProtKB-UniRule"/>
</dbReference>
<dbReference type="Proteomes" id="UP000078162">
    <property type="component" value="Chromosome"/>
</dbReference>
<dbReference type="GO" id="GO:0046872">
    <property type="term" value="F:metal ion binding"/>
    <property type="evidence" value="ECO:0007669"/>
    <property type="project" value="UniProtKB-UniRule"/>
</dbReference>
<proteinExistence type="inferred from homology"/>
<dbReference type="STRING" id="1806891.Cs308_0911"/>
<keyword evidence="6 10" id="KW-0274">FAD</keyword>
<evidence type="ECO:0000256" key="1">
    <source>
        <dbReference type="ARBA" id="ARBA00011955"/>
    </source>
</evidence>
<keyword evidence="5 10" id="KW-0479">Metal-binding</keyword>
<evidence type="ECO:0000256" key="10">
    <source>
        <dbReference type="PIRNR" id="PIRNR006268"/>
    </source>
</evidence>
<feature type="binding site" evidence="11">
    <location>
        <position position="141"/>
    </location>
    <ligand>
        <name>Mg(2+)</name>
        <dbReference type="ChEBI" id="CHEBI:18420"/>
    </ligand>
</feature>
<keyword evidence="12" id="KW-0449">Lipoprotein</keyword>
<dbReference type="PANTHER" id="PTHR30040">
    <property type="entry name" value="THIAMINE BIOSYNTHESIS LIPOPROTEIN APBE"/>
    <property type="match status" value="1"/>
</dbReference>
<comment type="similarity">
    <text evidence="10">Belongs to the ApbE family.</text>
</comment>
<dbReference type="KEGG" id="csaz:Cs308_0911"/>
<comment type="cofactor">
    <cofactor evidence="11">
        <name>Mg(2+)</name>
        <dbReference type="ChEBI" id="CHEBI:18420"/>
    </cofactor>
    <cofactor evidence="11">
        <name>Mn(2+)</name>
        <dbReference type="ChEBI" id="CHEBI:29035"/>
    </cofactor>
    <text evidence="11">Magnesium. Can also use manganese.</text>
</comment>
<dbReference type="Gene3D" id="3.10.520.10">
    <property type="entry name" value="ApbE-like domains"/>
    <property type="match status" value="1"/>
</dbReference>
<keyword evidence="4 10" id="KW-0808">Transferase</keyword>
<dbReference type="InterPro" id="IPR003374">
    <property type="entry name" value="ApbE-like_sf"/>
</dbReference>
<evidence type="ECO:0000256" key="6">
    <source>
        <dbReference type="ARBA" id="ARBA00022827"/>
    </source>
</evidence>